<gene>
    <name evidence="1" type="ORF">L6452_37173</name>
</gene>
<name>A0ACB8Y3E6_ARCLA</name>
<evidence type="ECO:0000313" key="2">
    <source>
        <dbReference type="Proteomes" id="UP001055879"/>
    </source>
</evidence>
<reference evidence="1 2" key="2">
    <citation type="journal article" date="2022" name="Mol. Ecol. Resour.">
        <title>The genomes of chicory, endive, great burdock and yacon provide insights into Asteraceae paleo-polyploidization history and plant inulin production.</title>
        <authorList>
            <person name="Fan W."/>
            <person name="Wang S."/>
            <person name="Wang H."/>
            <person name="Wang A."/>
            <person name="Jiang F."/>
            <person name="Liu H."/>
            <person name="Zhao H."/>
            <person name="Xu D."/>
            <person name="Zhang Y."/>
        </authorList>
    </citation>
    <scope>NUCLEOTIDE SEQUENCE [LARGE SCALE GENOMIC DNA]</scope>
    <source>
        <strain evidence="2">cv. Niubang</strain>
    </source>
</reference>
<reference evidence="2" key="1">
    <citation type="journal article" date="2022" name="Mol. Ecol. Resour.">
        <title>The genomes of chicory, endive, great burdock and yacon provide insights into Asteraceae palaeo-polyploidization history and plant inulin production.</title>
        <authorList>
            <person name="Fan W."/>
            <person name="Wang S."/>
            <person name="Wang H."/>
            <person name="Wang A."/>
            <person name="Jiang F."/>
            <person name="Liu H."/>
            <person name="Zhao H."/>
            <person name="Xu D."/>
            <person name="Zhang Y."/>
        </authorList>
    </citation>
    <scope>NUCLEOTIDE SEQUENCE [LARGE SCALE GENOMIC DNA]</scope>
    <source>
        <strain evidence="2">cv. Niubang</strain>
    </source>
</reference>
<accession>A0ACB8Y3E6</accession>
<proteinExistence type="predicted"/>
<organism evidence="1 2">
    <name type="scientific">Arctium lappa</name>
    <name type="common">Greater burdock</name>
    <name type="synonym">Lappa major</name>
    <dbReference type="NCBI Taxonomy" id="4217"/>
    <lineage>
        <taxon>Eukaryota</taxon>
        <taxon>Viridiplantae</taxon>
        <taxon>Streptophyta</taxon>
        <taxon>Embryophyta</taxon>
        <taxon>Tracheophyta</taxon>
        <taxon>Spermatophyta</taxon>
        <taxon>Magnoliopsida</taxon>
        <taxon>eudicotyledons</taxon>
        <taxon>Gunneridae</taxon>
        <taxon>Pentapetalae</taxon>
        <taxon>asterids</taxon>
        <taxon>campanulids</taxon>
        <taxon>Asterales</taxon>
        <taxon>Asteraceae</taxon>
        <taxon>Carduoideae</taxon>
        <taxon>Cardueae</taxon>
        <taxon>Arctiinae</taxon>
        <taxon>Arctium</taxon>
    </lineage>
</organism>
<sequence>MCKPHSHSSGFPNSHATQIFPQSKSQSLSVVIRRFPLRRHSSPLLIMTFLISVGIGSKIMKEALIQLEEIQEETDVEYPNNIVSPEEPGSSR</sequence>
<protein>
    <submittedName>
        <fullName evidence="1">Uncharacterized protein</fullName>
    </submittedName>
</protein>
<dbReference type="EMBL" id="CM042060">
    <property type="protein sequence ID" value="KAI3677899.1"/>
    <property type="molecule type" value="Genomic_DNA"/>
</dbReference>
<keyword evidence="2" id="KW-1185">Reference proteome</keyword>
<comment type="caution">
    <text evidence="1">The sequence shown here is derived from an EMBL/GenBank/DDBJ whole genome shotgun (WGS) entry which is preliminary data.</text>
</comment>
<dbReference type="Proteomes" id="UP001055879">
    <property type="component" value="Linkage Group LG14"/>
</dbReference>
<evidence type="ECO:0000313" key="1">
    <source>
        <dbReference type="EMBL" id="KAI3677899.1"/>
    </source>
</evidence>